<keyword evidence="3" id="KW-1185">Reference proteome</keyword>
<dbReference type="Proteomes" id="UP000219338">
    <property type="component" value="Unassembled WGS sequence"/>
</dbReference>
<feature type="signal peptide" evidence="1">
    <location>
        <begin position="1"/>
        <end position="19"/>
    </location>
</feature>
<keyword evidence="1" id="KW-0732">Signal</keyword>
<dbReference type="OrthoDB" id="271448at2759"/>
<sequence>MRVSSIFFAIIAAALTVHGASLVDRLLDGGDVETAASLHAKINEGNCYGAPVAPWKEGCSPGWYYGDYPPSSTLPCLKDSLVCFLLDLLDIGLSCPHGSQHTKPPNNDDSYTEVFCNYSGAVQSDGDYQTYGLVDTAQECMDMCDSVDRCTFVNTYHDVNGKDGSTRLTCALFSKCHTTADADNRGGQTQPDGSVDYITDSAGYCKK</sequence>
<organism evidence="2 3">
    <name type="scientific">Armillaria ostoyae</name>
    <name type="common">Armillaria root rot fungus</name>
    <dbReference type="NCBI Taxonomy" id="47428"/>
    <lineage>
        <taxon>Eukaryota</taxon>
        <taxon>Fungi</taxon>
        <taxon>Dikarya</taxon>
        <taxon>Basidiomycota</taxon>
        <taxon>Agaricomycotina</taxon>
        <taxon>Agaricomycetes</taxon>
        <taxon>Agaricomycetidae</taxon>
        <taxon>Agaricales</taxon>
        <taxon>Marasmiineae</taxon>
        <taxon>Physalacriaceae</taxon>
        <taxon>Armillaria</taxon>
    </lineage>
</organism>
<name>A0A284RUA5_ARMOS</name>
<protein>
    <recommendedName>
        <fullName evidence="4">Apple domain-containing protein</fullName>
    </recommendedName>
</protein>
<proteinExistence type="predicted"/>
<dbReference type="OMA" id="APWKEGC"/>
<accession>A0A284RUA5</accession>
<dbReference type="EMBL" id="FUEG01000016">
    <property type="protein sequence ID" value="SJL12341.1"/>
    <property type="molecule type" value="Genomic_DNA"/>
</dbReference>
<evidence type="ECO:0000313" key="3">
    <source>
        <dbReference type="Proteomes" id="UP000219338"/>
    </source>
</evidence>
<evidence type="ECO:0008006" key="4">
    <source>
        <dbReference type="Google" id="ProtNLM"/>
    </source>
</evidence>
<feature type="chain" id="PRO_5013171033" description="Apple domain-containing protein" evidence="1">
    <location>
        <begin position="20"/>
        <end position="207"/>
    </location>
</feature>
<gene>
    <name evidence="2" type="ORF">ARMOST_15765</name>
</gene>
<reference evidence="3" key="1">
    <citation type="journal article" date="2017" name="Nat. Ecol. Evol.">
        <title>Genome expansion and lineage-specific genetic innovations in the forest pathogenic fungi Armillaria.</title>
        <authorList>
            <person name="Sipos G."/>
            <person name="Prasanna A.N."/>
            <person name="Walter M.C."/>
            <person name="O'Connor E."/>
            <person name="Balint B."/>
            <person name="Krizsan K."/>
            <person name="Kiss B."/>
            <person name="Hess J."/>
            <person name="Varga T."/>
            <person name="Slot J."/>
            <person name="Riley R."/>
            <person name="Boka B."/>
            <person name="Rigling D."/>
            <person name="Barry K."/>
            <person name="Lee J."/>
            <person name="Mihaltcheva S."/>
            <person name="LaButti K."/>
            <person name="Lipzen A."/>
            <person name="Waldron R."/>
            <person name="Moloney N.M."/>
            <person name="Sperisen C."/>
            <person name="Kredics L."/>
            <person name="Vagvoelgyi C."/>
            <person name="Patrignani A."/>
            <person name="Fitzpatrick D."/>
            <person name="Nagy I."/>
            <person name="Doyle S."/>
            <person name="Anderson J.B."/>
            <person name="Grigoriev I.V."/>
            <person name="Gueldener U."/>
            <person name="Muensterkoetter M."/>
            <person name="Nagy L.G."/>
        </authorList>
    </citation>
    <scope>NUCLEOTIDE SEQUENCE [LARGE SCALE GENOMIC DNA]</scope>
    <source>
        <strain evidence="3">C18/9</strain>
    </source>
</reference>
<evidence type="ECO:0000256" key="1">
    <source>
        <dbReference type="SAM" id="SignalP"/>
    </source>
</evidence>
<dbReference type="AlphaFoldDB" id="A0A284RUA5"/>
<evidence type="ECO:0000313" key="2">
    <source>
        <dbReference type="EMBL" id="SJL12341.1"/>
    </source>
</evidence>